<gene>
    <name evidence="5" type="ORF">K469DRAFT_661079</name>
</gene>
<evidence type="ECO:0000256" key="1">
    <source>
        <dbReference type="ARBA" id="ARBA00022884"/>
    </source>
</evidence>
<proteinExistence type="predicted"/>
<reference evidence="5" key="1">
    <citation type="journal article" date="2020" name="Stud. Mycol.">
        <title>101 Dothideomycetes genomes: a test case for predicting lifestyles and emergence of pathogens.</title>
        <authorList>
            <person name="Haridas S."/>
            <person name="Albert R."/>
            <person name="Binder M."/>
            <person name="Bloem J."/>
            <person name="Labutti K."/>
            <person name="Salamov A."/>
            <person name="Andreopoulos B."/>
            <person name="Baker S."/>
            <person name="Barry K."/>
            <person name="Bills G."/>
            <person name="Bluhm B."/>
            <person name="Cannon C."/>
            <person name="Castanera R."/>
            <person name="Culley D."/>
            <person name="Daum C."/>
            <person name="Ezra D."/>
            <person name="Gonzalez J."/>
            <person name="Henrissat B."/>
            <person name="Kuo A."/>
            <person name="Liang C."/>
            <person name="Lipzen A."/>
            <person name="Lutzoni F."/>
            <person name="Magnuson J."/>
            <person name="Mondo S."/>
            <person name="Nolan M."/>
            <person name="Ohm R."/>
            <person name="Pangilinan J."/>
            <person name="Park H.-J."/>
            <person name="Ramirez L."/>
            <person name="Alfaro M."/>
            <person name="Sun H."/>
            <person name="Tritt A."/>
            <person name="Yoshinaga Y."/>
            <person name="Zwiers L.-H."/>
            <person name="Turgeon B."/>
            <person name="Goodwin S."/>
            <person name="Spatafora J."/>
            <person name="Crous P."/>
            <person name="Grigoriev I."/>
        </authorList>
    </citation>
    <scope>NUCLEOTIDE SEQUENCE</scope>
    <source>
        <strain evidence="5">CBS 207.26</strain>
    </source>
</reference>
<dbReference type="Proteomes" id="UP000800200">
    <property type="component" value="Unassembled WGS sequence"/>
</dbReference>
<dbReference type="InterPro" id="IPR018606">
    <property type="entry name" value="Arb1"/>
</dbReference>
<dbReference type="GO" id="GO:0031047">
    <property type="term" value="P:regulatory ncRNA-mediated gene silencing"/>
    <property type="evidence" value="ECO:0007669"/>
    <property type="project" value="InterPro"/>
</dbReference>
<name>A0A6A6E8Z9_9PEZI</name>
<dbReference type="Pfam" id="PF09692">
    <property type="entry name" value="Arb1"/>
    <property type="match status" value="1"/>
</dbReference>
<feature type="region of interest" description="Disordered" evidence="3">
    <location>
        <begin position="583"/>
        <end position="607"/>
    </location>
</feature>
<evidence type="ECO:0000313" key="6">
    <source>
        <dbReference type="Proteomes" id="UP000800200"/>
    </source>
</evidence>
<dbReference type="GO" id="GO:0033167">
    <property type="term" value="C:ARC complex"/>
    <property type="evidence" value="ECO:0007669"/>
    <property type="project" value="InterPro"/>
</dbReference>
<dbReference type="OrthoDB" id="435402at2759"/>
<dbReference type="InterPro" id="IPR006630">
    <property type="entry name" value="La_HTH"/>
</dbReference>
<evidence type="ECO:0000259" key="4">
    <source>
        <dbReference type="PROSITE" id="PS50961"/>
    </source>
</evidence>
<dbReference type="InterPro" id="IPR036388">
    <property type="entry name" value="WH-like_DNA-bd_sf"/>
</dbReference>
<feature type="compositionally biased region" description="Polar residues" evidence="3">
    <location>
        <begin position="1"/>
        <end position="32"/>
    </location>
</feature>
<evidence type="ECO:0000256" key="3">
    <source>
        <dbReference type="SAM" id="MobiDB-lite"/>
    </source>
</evidence>
<keyword evidence="1 2" id="KW-0694">RNA-binding</keyword>
<dbReference type="InterPro" id="IPR045180">
    <property type="entry name" value="La_dom_prot"/>
</dbReference>
<keyword evidence="6" id="KW-1185">Reference proteome</keyword>
<organism evidence="5 6">
    <name type="scientific">Zopfia rhizophila CBS 207.26</name>
    <dbReference type="NCBI Taxonomy" id="1314779"/>
    <lineage>
        <taxon>Eukaryota</taxon>
        <taxon>Fungi</taxon>
        <taxon>Dikarya</taxon>
        <taxon>Ascomycota</taxon>
        <taxon>Pezizomycotina</taxon>
        <taxon>Dothideomycetes</taxon>
        <taxon>Dothideomycetes incertae sedis</taxon>
        <taxon>Zopfiaceae</taxon>
        <taxon>Zopfia</taxon>
    </lineage>
</organism>
<dbReference type="SUPFAM" id="SSF46785">
    <property type="entry name" value="Winged helix' DNA-binding domain"/>
    <property type="match status" value="1"/>
</dbReference>
<dbReference type="PANTHER" id="PTHR22792:SF140">
    <property type="entry name" value="ACHILLES, ISOFORM A"/>
    <property type="match status" value="1"/>
</dbReference>
<dbReference type="AlphaFoldDB" id="A0A6A6E8Z9"/>
<dbReference type="PROSITE" id="PS50961">
    <property type="entry name" value="HTH_LA"/>
    <property type="match status" value="1"/>
</dbReference>
<feature type="region of interest" description="Disordered" evidence="3">
    <location>
        <begin position="1"/>
        <end position="41"/>
    </location>
</feature>
<evidence type="ECO:0000256" key="2">
    <source>
        <dbReference type="PROSITE-ProRule" id="PRU00332"/>
    </source>
</evidence>
<dbReference type="SMART" id="SM00715">
    <property type="entry name" value="LA"/>
    <property type="match status" value="1"/>
</dbReference>
<accession>A0A6A6E8Z9</accession>
<dbReference type="GO" id="GO:0003729">
    <property type="term" value="F:mRNA binding"/>
    <property type="evidence" value="ECO:0007669"/>
    <property type="project" value="TreeGrafter"/>
</dbReference>
<evidence type="ECO:0000313" key="5">
    <source>
        <dbReference type="EMBL" id="KAF2188351.1"/>
    </source>
</evidence>
<dbReference type="Gene3D" id="1.10.10.10">
    <property type="entry name" value="Winged helix-like DNA-binding domain superfamily/Winged helix DNA-binding domain"/>
    <property type="match status" value="1"/>
</dbReference>
<dbReference type="PANTHER" id="PTHR22792">
    <property type="entry name" value="LUPUS LA PROTEIN-RELATED"/>
    <property type="match status" value="1"/>
</dbReference>
<dbReference type="InterPro" id="IPR036390">
    <property type="entry name" value="WH_DNA-bd_sf"/>
</dbReference>
<protein>
    <recommendedName>
        <fullName evidence="4">HTH La-type RNA-binding domain-containing protein</fullName>
    </recommendedName>
</protein>
<feature type="domain" description="HTH La-type RNA-binding" evidence="4">
    <location>
        <begin position="37"/>
        <end position="127"/>
    </location>
</feature>
<dbReference type="EMBL" id="ML994624">
    <property type="protein sequence ID" value="KAF2188351.1"/>
    <property type="molecule type" value="Genomic_DNA"/>
</dbReference>
<feature type="compositionally biased region" description="Basic and acidic residues" evidence="3">
    <location>
        <begin position="587"/>
        <end position="607"/>
    </location>
</feature>
<dbReference type="Pfam" id="PF05383">
    <property type="entry name" value="La"/>
    <property type="match status" value="1"/>
</dbReference>
<sequence length="607" mass="68633">MSAQVFTPESLTGSISTSLENGLPNGNSTAGTKEQAENGEHPDAEAIRRQVEYYFSDENLPNDIYLLQCCGGRQNIPVSLNRICGFKRMRGFKPKKIVPEALRKSAFLEISANGKTVKRRVPLACKTLLDKDDSDGEIAYHPRTAKEIIRPVPLLPQQKQEYPPGMTKNMMKPTGFEDTYVEGPITLAQVEEELSMYDPDKPFVERIELAIQRFKQKRRMHEMYSKVFNKWMKFGGVECNPKMFGSVSKQELAAMDAEEITRALAIHHVPLDREDKNQWVVDFEGVCKAFLSSSYPAQYGYEPKQIKAACQVLRSFYNYLLFHDVCNEYSSSILSARAVCDKAEVELVKASRAGLALPGAFNVAASTIFGGYHAGLYSGDKSWADPADDDWLGDTSGVGMKNEEAMVVFKTGIAVYGTDEQYEVVNGEGIKGIRVLSNETVGLEVIKIEHATQDVLNIYDEQNKTWKHKLLLQSLGKLICKLWPIPSFHEWDLPRDKYPNSRLLPQEKEKEYEFWVEDEALRDCFEGMKMEAKVMTLSCGLKILDSIVEVMVSFYEWLPNELWMDSKPKVFRLLKKGLEGLDDESENENKLDGYAEKGEGDGDRADE</sequence>